<comment type="subcellular location">
    <subcellularLocation>
        <location evidence="1">Cell membrane</location>
        <topology evidence="1">Multi-pass membrane protein</topology>
    </subcellularLocation>
</comment>
<keyword evidence="2" id="KW-0813">Transport</keyword>
<dbReference type="AlphaFoldDB" id="A0A2H3JCB1"/>
<feature type="transmembrane region" description="Helical" evidence="8">
    <location>
        <begin position="180"/>
        <end position="201"/>
    </location>
</feature>
<dbReference type="CDD" id="cd17323">
    <property type="entry name" value="MFS_Tpo1_MDR_like"/>
    <property type="match status" value="1"/>
</dbReference>
<sequence>MDDDRANSRCATITDNRLSDSEKALLRYSADADILDLPPELDPHNWTKRRKWVNVALVAAQATVGPVCSTMLAAGVLKVDEDMHVTNSYVSALPVAVFVLGLGLGPLWLAPLSEMFGRKVIYVVFFGIFSILNVGCALVHDMAGLVVLRFFAGLVGSAGPSLGGGTIGDMFRREERGGAQAAYGFGPTFGPAIGGLIGGYISERVGWRWLMWVTAIAGGVTTVLSFFFLRETYAPYILARTRGEKSSQARIGFRYSITRPIRMLLFAPIVTTMSLYMAFIYGILYLHMVTLPLLFGPVPLYGLFTYGWRDGNEGLAYMGAGHSHNLANVERVLTMPHIGAGCFVSIIFCILTINRSYRFLCDKYGVQKPEFRMPAMQLGMFIIPGGLFMYGWAAHAQVYFLVPLIGACIFAFGMLMCYICIQTYLVDAFQQYAASALAATIVLRSIFGAIFSIFGAKLFQNLGYGWGMSLLAFISIAALPIPFLFWTFGERMRARPFLA</sequence>
<feature type="transmembrane region" description="Helical" evidence="8">
    <location>
        <begin position="375"/>
        <end position="393"/>
    </location>
</feature>
<feature type="domain" description="Major facilitator superfamily (MFS) profile" evidence="9">
    <location>
        <begin position="54"/>
        <end position="492"/>
    </location>
</feature>
<dbReference type="SUPFAM" id="SSF103473">
    <property type="entry name" value="MFS general substrate transporter"/>
    <property type="match status" value="1"/>
</dbReference>
<evidence type="ECO:0000256" key="1">
    <source>
        <dbReference type="ARBA" id="ARBA00004651"/>
    </source>
</evidence>
<organism evidence="10 11">
    <name type="scientific">Wolfiporia cocos (strain MD-104)</name>
    <name type="common">Brown rot fungus</name>
    <dbReference type="NCBI Taxonomy" id="742152"/>
    <lineage>
        <taxon>Eukaryota</taxon>
        <taxon>Fungi</taxon>
        <taxon>Dikarya</taxon>
        <taxon>Basidiomycota</taxon>
        <taxon>Agaricomycotina</taxon>
        <taxon>Agaricomycetes</taxon>
        <taxon>Polyporales</taxon>
        <taxon>Phaeolaceae</taxon>
        <taxon>Wolfiporia</taxon>
    </lineage>
</organism>
<feature type="transmembrane region" description="Helical" evidence="8">
    <location>
        <begin position="335"/>
        <end position="354"/>
    </location>
</feature>
<feature type="transmembrane region" description="Helical" evidence="8">
    <location>
        <begin position="146"/>
        <end position="168"/>
    </location>
</feature>
<dbReference type="GO" id="GO:0022857">
    <property type="term" value="F:transmembrane transporter activity"/>
    <property type="evidence" value="ECO:0007669"/>
    <property type="project" value="InterPro"/>
</dbReference>
<keyword evidence="11" id="KW-1185">Reference proteome</keyword>
<reference evidence="10 11" key="1">
    <citation type="journal article" date="2012" name="Science">
        <title>The Paleozoic origin of enzymatic lignin decomposition reconstructed from 31 fungal genomes.</title>
        <authorList>
            <person name="Floudas D."/>
            <person name="Binder M."/>
            <person name="Riley R."/>
            <person name="Barry K."/>
            <person name="Blanchette R.A."/>
            <person name="Henrissat B."/>
            <person name="Martinez A.T."/>
            <person name="Otillar R."/>
            <person name="Spatafora J.W."/>
            <person name="Yadav J.S."/>
            <person name="Aerts A."/>
            <person name="Benoit I."/>
            <person name="Boyd A."/>
            <person name="Carlson A."/>
            <person name="Copeland A."/>
            <person name="Coutinho P.M."/>
            <person name="de Vries R.P."/>
            <person name="Ferreira P."/>
            <person name="Findley K."/>
            <person name="Foster B."/>
            <person name="Gaskell J."/>
            <person name="Glotzer D."/>
            <person name="Gorecki P."/>
            <person name="Heitman J."/>
            <person name="Hesse C."/>
            <person name="Hori C."/>
            <person name="Igarashi K."/>
            <person name="Jurgens J.A."/>
            <person name="Kallen N."/>
            <person name="Kersten P."/>
            <person name="Kohler A."/>
            <person name="Kuees U."/>
            <person name="Kumar T.K.A."/>
            <person name="Kuo A."/>
            <person name="LaButti K."/>
            <person name="Larrondo L.F."/>
            <person name="Lindquist E."/>
            <person name="Ling A."/>
            <person name="Lombard V."/>
            <person name="Lucas S."/>
            <person name="Lundell T."/>
            <person name="Martin R."/>
            <person name="McLaughlin D.J."/>
            <person name="Morgenstern I."/>
            <person name="Morin E."/>
            <person name="Murat C."/>
            <person name="Nagy L.G."/>
            <person name="Nolan M."/>
            <person name="Ohm R.A."/>
            <person name="Patyshakuliyeva A."/>
            <person name="Rokas A."/>
            <person name="Ruiz-Duenas F.J."/>
            <person name="Sabat G."/>
            <person name="Salamov A."/>
            <person name="Samejima M."/>
            <person name="Schmutz J."/>
            <person name="Slot J.C."/>
            <person name="St John F."/>
            <person name="Stenlid J."/>
            <person name="Sun H."/>
            <person name="Sun S."/>
            <person name="Syed K."/>
            <person name="Tsang A."/>
            <person name="Wiebenga A."/>
            <person name="Young D."/>
            <person name="Pisabarro A."/>
            <person name="Eastwood D.C."/>
            <person name="Martin F."/>
            <person name="Cullen D."/>
            <person name="Grigoriev I.V."/>
            <person name="Hibbett D.S."/>
        </authorList>
    </citation>
    <scope>NUCLEOTIDE SEQUENCE [LARGE SCALE GENOMIC DNA]</scope>
    <source>
        <strain evidence="10 11">MD-104</strain>
    </source>
</reference>
<dbReference type="Pfam" id="PF07690">
    <property type="entry name" value="MFS_1"/>
    <property type="match status" value="1"/>
</dbReference>
<evidence type="ECO:0000256" key="7">
    <source>
        <dbReference type="ARBA" id="ARBA00038459"/>
    </source>
</evidence>
<dbReference type="PANTHER" id="PTHR23502">
    <property type="entry name" value="MAJOR FACILITATOR SUPERFAMILY"/>
    <property type="match status" value="1"/>
</dbReference>
<feature type="transmembrane region" description="Helical" evidence="8">
    <location>
        <begin position="433"/>
        <end position="454"/>
    </location>
</feature>
<name>A0A2H3JCB1_WOLCO</name>
<evidence type="ECO:0000256" key="5">
    <source>
        <dbReference type="ARBA" id="ARBA00022989"/>
    </source>
</evidence>
<dbReference type="Gene3D" id="1.20.1250.20">
    <property type="entry name" value="MFS general substrate transporter like domains"/>
    <property type="match status" value="1"/>
</dbReference>
<protein>
    <submittedName>
        <fullName evidence="10">MFS general substrate transporter</fullName>
    </submittedName>
</protein>
<evidence type="ECO:0000256" key="8">
    <source>
        <dbReference type="SAM" id="Phobius"/>
    </source>
</evidence>
<proteinExistence type="inferred from homology"/>
<dbReference type="EMBL" id="KB468053">
    <property type="protein sequence ID" value="PCH39902.1"/>
    <property type="molecule type" value="Genomic_DNA"/>
</dbReference>
<dbReference type="InterPro" id="IPR036259">
    <property type="entry name" value="MFS_trans_sf"/>
</dbReference>
<dbReference type="OrthoDB" id="6770063at2759"/>
<keyword evidence="4 8" id="KW-0812">Transmembrane</keyword>
<evidence type="ECO:0000256" key="6">
    <source>
        <dbReference type="ARBA" id="ARBA00023136"/>
    </source>
</evidence>
<evidence type="ECO:0000256" key="2">
    <source>
        <dbReference type="ARBA" id="ARBA00022448"/>
    </source>
</evidence>
<feature type="transmembrane region" description="Helical" evidence="8">
    <location>
        <begin position="263"/>
        <end position="286"/>
    </location>
</feature>
<dbReference type="STRING" id="742152.A0A2H3JCB1"/>
<evidence type="ECO:0000313" key="11">
    <source>
        <dbReference type="Proteomes" id="UP000218811"/>
    </source>
</evidence>
<feature type="transmembrane region" description="Helical" evidence="8">
    <location>
        <begin position="399"/>
        <end position="421"/>
    </location>
</feature>
<keyword evidence="6 8" id="KW-0472">Membrane</keyword>
<dbReference type="PANTHER" id="PTHR23502:SF186">
    <property type="entry name" value="MAJOR FACILITATOR SUPERFAMILY (MFS) PROFILE DOMAIN-CONTAINING PROTEIN"/>
    <property type="match status" value="1"/>
</dbReference>
<dbReference type="PROSITE" id="PS50850">
    <property type="entry name" value="MFS"/>
    <property type="match status" value="1"/>
</dbReference>
<evidence type="ECO:0000256" key="3">
    <source>
        <dbReference type="ARBA" id="ARBA00022475"/>
    </source>
</evidence>
<keyword evidence="3" id="KW-1003">Cell membrane</keyword>
<dbReference type="InterPro" id="IPR020846">
    <property type="entry name" value="MFS_dom"/>
</dbReference>
<dbReference type="OMA" id="PICTFMS"/>
<evidence type="ECO:0000313" key="10">
    <source>
        <dbReference type="EMBL" id="PCH39902.1"/>
    </source>
</evidence>
<feature type="transmembrane region" description="Helical" evidence="8">
    <location>
        <begin position="89"/>
        <end position="109"/>
    </location>
</feature>
<dbReference type="Proteomes" id="UP000218811">
    <property type="component" value="Unassembled WGS sequence"/>
</dbReference>
<dbReference type="GO" id="GO:0005886">
    <property type="term" value="C:plasma membrane"/>
    <property type="evidence" value="ECO:0007669"/>
    <property type="project" value="UniProtKB-SubCell"/>
</dbReference>
<feature type="transmembrane region" description="Helical" evidence="8">
    <location>
        <begin position="121"/>
        <end position="140"/>
    </location>
</feature>
<feature type="transmembrane region" description="Helical" evidence="8">
    <location>
        <begin position="207"/>
        <end position="229"/>
    </location>
</feature>
<dbReference type="InterPro" id="IPR011701">
    <property type="entry name" value="MFS"/>
</dbReference>
<evidence type="ECO:0000259" key="9">
    <source>
        <dbReference type="PROSITE" id="PS50850"/>
    </source>
</evidence>
<feature type="transmembrane region" description="Helical" evidence="8">
    <location>
        <begin position="52"/>
        <end position="77"/>
    </location>
</feature>
<accession>A0A2H3JCB1</accession>
<keyword evidence="5 8" id="KW-1133">Transmembrane helix</keyword>
<gene>
    <name evidence="10" type="ORF">WOLCODRAFT_142823</name>
</gene>
<evidence type="ECO:0000256" key="4">
    <source>
        <dbReference type="ARBA" id="ARBA00022692"/>
    </source>
</evidence>
<feature type="transmembrane region" description="Helical" evidence="8">
    <location>
        <begin position="466"/>
        <end position="488"/>
    </location>
</feature>
<comment type="similarity">
    <text evidence="7">Belongs to the major facilitator superfamily. DHA1 family. Polyamines/proton antiporter (TC 2.A.1.2.16) subfamily.</text>
</comment>